<dbReference type="VEuPathDB" id="TriTrypDB:BCY84_16595"/>
<dbReference type="VEuPathDB" id="TriTrypDB:TcG_03085"/>
<keyword evidence="3" id="KW-0732">Signal</keyword>
<evidence type="ECO:0000313" key="5">
    <source>
        <dbReference type="Proteomes" id="UP000246121"/>
    </source>
</evidence>
<organism evidence="4 5">
    <name type="scientific">Trypanosoma cruzi</name>
    <dbReference type="NCBI Taxonomy" id="5693"/>
    <lineage>
        <taxon>Eukaryota</taxon>
        <taxon>Discoba</taxon>
        <taxon>Euglenozoa</taxon>
        <taxon>Kinetoplastea</taxon>
        <taxon>Metakinetoplastina</taxon>
        <taxon>Trypanosomatida</taxon>
        <taxon>Trypanosomatidae</taxon>
        <taxon>Trypanosoma</taxon>
        <taxon>Schizotrypanum</taxon>
    </lineage>
</organism>
<evidence type="ECO:0000313" key="4">
    <source>
        <dbReference type="EMBL" id="PWU92933.1"/>
    </source>
</evidence>
<feature type="transmembrane region" description="Helical" evidence="2">
    <location>
        <begin position="224"/>
        <end position="245"/>
    </location>
</feature>
<accession>A0A2V2VF16</accession>
<dbReference type="VEuPathDB" id="TriTrypDB:Tc_MARK_10053"/>
<name>A0A2V2VF16_TRYCR</name>
<dbReference type="VEuPathDB" id="TriTrypDB:ECC02_008207"/>
<sequence length="318" mass="35052">MWEVLLTLFLVALEPSLQFPFIAAFAVQDAAATNSSATGDHLPGVGLHTLVEENATLILTGDALRYVYVAPKRYVHMVHLALQDDLSRCFCHFYLRQQFLSWGDLDAETVVPEGRDVDACKMSYFSLLPGFNDDPEELAVHFTATWSMPSRDYKNNPAGHLTQLTLPQGCFTGLQRVLAKLAGRSGNHPLRRCTVFLGIHPSSMMKDQSNVLSFNTRLCGVMCGLAIVVLVISGLMVLVTVLFMSCRRWNAEYGMDEELGQAGAVSGVISSDHTRRSSLSRWRSNEGPERKMPEESQLQKAGAASGRRASRAPAVGFR</sequence>
<dbReference type="VEuPathDB" id="TriTrypDB:TcCLB.511689.10"/>
<keyword evidence="2" id="KW-0472">Membrane</keyword>
<dbReference type="VEuPathDB" id="TriTrypDB:TcCLB.508741.250"/>
<protein>
    <submittedName>
        <fullName evidence="4">Uncharacterized protein</fullName>
    </submittedName>
</protein>
<proteinExistence type="predicted"/>
<dbReference type="Proteomes" id="UP000246121">
    <property type="component" value="Unassembled WGS sequence"/>
</dbReference>
<dbReference type="VEuPathDB" id="TriTrypDB:TCSYLVIO_000889"/>
<evidence type="ECO:0000256" key="1">
    <source>
        <dbReference type="SAM" id="MobiDB-lite"/>
    </source>
</evidence>
<keyword evidence="2" id="KW-1133">Transmembrane helix</keyword>
<reference evidence="4 5" key="1">
    <citation type="journal article" date="2018" name="Microb. Genom.">
        <title>Expanding an expanded genome: long-read sequencing of Trypanosoma cruzi.</title>
        <authorList>
            <person name="Berna L."/>
            <person name="Rodriguez M."/>
            <person name="Chiribao M.L."/>
            <person name="Parodi-Talice A."/>
            <person name="Pita S."/>
            <person name="Rijo G."/>
            <person name="Alvarez-Valin F."/>
            <person name="Robello C."/>
        </authorList>
    </citation>
    <scope>NUCLEOTIDE SEQUENCE [LARGE SCALE GENOMIC DNA]</scope>
    <source>
        <strain evidence="4 5">Dm28c</strain>
    </source>
</reference>
<comment type="caution">
    <text evidence="4">The sequence shown here is derived from an EMBL/GenBank/DDBJ whole genome shotgun (WGS) entry which is preliminary data.</text>
</comment>
<dbReference type="VEuPathDB" id="TriTrypDB:TcBrA4_0115540"/>
<dbReference type="EMBL" id="PRFA01000034">
    <property type="protein sequence ID" value="PWU92933.1"/>
    <property type="molecule type" value="Genomic_DNA"/>
</dbReference>
<dbReference type="VEuPathDB" id="TriTrypDB:TcCL_NonESM03323"/>
<feature type="region of interest" description="Disordered" evidence="1">
    <location>
        <begin position="270"/>
        <end position="318"/>
    </location>
</feature>
<dbReference type="VEuPathDB" id="TriTrypDB:C3747_32g164"/>
<gene>
    <name evidence="4" type="ORF">C4B63_34g301</name>
</gene>
<feature type="chain" id="PRO_5015967462" evidence="3">
    <location>
        <begin position="19"/>
        <end position="318"/>
    </location>
</feature>
<evidence type="ECO:0000256" key="2">
    <source>
        <dbReference type="SAM" id="Phobius"/>
    </source>
</evidence>
<feature type="compositionally biased region" description="Basic and acidic residues" evidence="1">
    <location>
        <begin position="283"/>
        <end position="294"/>
    </location>
</feature>
<keyword evidence="2" id="KW-0812">Transmembrane</keyword>
<dbReference type="AlphaFoldDB" id="A0A2V2VF16"/>
<dbReference type="VEuPathDB" id="TriTrypDB:TCDM_06026"/>
<feature type="signal peptide" evidence="3">
    <location>
        <begin position="1"/>
        <end position="18"/>
    </location>
</feature>
<evidence type="ECO:0000256" key="3">
    <source>
        <dbReference type="SAM" id="SignalP"/>
    </source>
</evidence>
<dbReference type="VEuPathDB" id="TriTrypDB:C4B63_34g301"/>